<proteinExistence type="predicted"/>
<accession>A0A7C6AG27</accession>
<dbReference type="Gene3D" id="3.40.50.12160">
    <property type="entry name" value="Methylthiotransferase, N-terminal domain"/>
    <property type="match status" value="1"/>
</dbReference>
<feature type="domain" description="MTTase N-terminal" evidence="8">
    <location>
        <begin position="1"/>
        <end position="112"/>
    </location>
</feature>
<dbReference type="InterPro" id="IPR007197">
    <property type="entry name" value="rSAM"/>
</dbReference>
<evidence type="ECO:0000259" key="8">
    <source>
        <dbReference type="PROSITE" id="PS51449"/>
    </source>
</evidence>
<dbReference type="PROSITE" id="PS51449">
    <property type="entry name" value="MTTASE_N"/>
    <property type="match status" value="1"/>
</dbReference>
<dbReference type="SFLD" id="SFLDG01082">
    <property type="entry name" value="B12-binding_domain_containing"/>
    <property type="match status" value="1"/>
</dbReference>
<dbReference type="InterPro" id="IPR038135">
    <property type="entry name" value="Methylthiotransferase_N_sf"/>
</dbReference>
<dbReference type="PANTHER" id="PTHR11918">
    <property type="entry name" value="RADICAL SAM PROTEINS"/>
    <property type="match status" value="1"/>
</dbReference>
<dbReference type="PROSITE" id="PS51918">
    <property type="entry name" value="RADICAL_SAM"/>
    <property type="match status" value="1"/>
</dbReference>
<dbReference type="GO" id="GO:0046872">
    <property type="term" value="F:metal ion binding"/>
    <property type="evidence" value="ECO:0007669"/>
    <property type="project" value="UniProtKB-KW"/>
</dbReference>
<reference evidence="10" key="1">
    <citation type="journal article" date="2020" name="mSystems">
        <title>Genome- and Community-Level Interaction Insights into Carbon Utilization and Element Cycling Functions of Hydrothermarchaeota in Hydrothermal Sediment.</title>
        <authorList>
            <person name="Zhou Z."/>
            <person name="Liu Y."/>
            <person name="Xu W."/>
            <person name="Pan J."/>
            <person name="Luo Z.H."/>
            <person name="Li M."/>
        </authorList>
    </citation>
    <scope>NUCLEOTIDE SEQUENCE [LARGE SCALE GENOMIC DNA]</scope>
    <source>
        <strain evidence="10">SpSt-783</strain>
    </source>
</reference>
<evidence type="ECO:0000256" key="3">
    <source>
        <dbReference type="ARBA" id="ARBA00022679"/>
    </source>
</evidence>
<dbReference type="SUPFAM" id="SSF102114">
    <property type="entry name" value="Radical SAM enzymes"/>
    <property type="match status" value="1"/>
</dbReference>
<dbReference type="PANTHER" id="PTHR11918:SF45">
    <property type="entry name" value="THREONYLCARBAMOYLADENOSINE TRNA METHYLTHIOTRANSFERASE"/>
    <property type="match status" value="1"/>
</dbReference>
<keyword evidence="3 10" id="KW-0808">Transferase</keyword>
<keyword evidence="6" id="KW-0408">Iron</keyword>
<keyword evidence="4" id="KW-0949">S-adenosyl-L-methionine</keyword>
<evidence type="ECO:0000256" key="4">
    <source>
        <dbReference type="ARBA" id="ARBA00022691"/>
    </source>
</evidence>
<gene>
    <name evidence="10" type="ORF">ENV70_04255</name>
</gene>
<dbReference type="InterPro" id="IPR006638">
    <property type="entry name" value="Elp3/MiaA/NifB-like_rSAM"/>
</dbReference>
<evidence type="ECO:0000313" key="10">
    <source>
        <dbReference type="EMBL" id="HHS62812.1"/>
    </source>
</evidence>
<evidence type="ECO:0000259" key="9">
    <source>
        <dbReference type="PROSITE" id="PS51918"/>
    </source>
</evidence>
<dbReference type="Pfam" id="PF00919">
    <property type="entry name" value="UPF0004"/>
    <property type="match status" value="1"/>
</dbReference>
<evidence type="ECO:0000256" key="7">
    <source>
        <dbReference type="ARBA" id="ARBA00023014"/>
    </source>
</evidence>
<feature type="domain" description="Radical SAM core" evidence="9">
    <location>
        <begin position="96"/>
        <end position="323"/>
    </location>
</feature>
<dbReference type="SFLD" id="SFLDS00029">
    <property type="entry name" value="Radical_SAM"/>
    <property type="match status" value="1"/>
</dbReference>
<dbReference type="EC" id="2.8.4.-" evidence="10"/>
<comment type="caution">
    <text evidence="10">The sequence shown here is derived from an EMBL/GenBank/DDBJ whole genome shotgun (WGS) entry which is preliminary data.</text>
</comment>
<dbReference type="InterPro" id="IPR023404">
    <property type="entry name" value="rSAM_horseshoe"/>
</dbReference>
<keyword evidence="2" id="KW-0004">4Fe-4S</keyword>
<dbReference type="EMBL" id="DTHJ01000086">
    <property type="protein sequence ID" value="HHS62812.1"/>
    <property type="molecule type" value="Genomic_DNA"/>
</dbReference>
<dbReference type="Gene3D" id="3.80.30.20">
    <property type="entry name" value="tm_1862 like domain"/>
    <property type="match status" value="1"/>
</dbReference>
<evidence type="ECO:0000256" key="2">
    <source>
        <dbReference type="ARBA" id="ARBA00022485"/>
    </source>
</evidence>
<dbReference type="InterPro" id="IPR058240">
    <property type="entry name" value="rSAM_sf"/>
</dbReference>
<dbReference type="SMART" id="SM00729">
    <property type="entry name" value="Elp3"/>
    <property type="match status" value="1"/>
</dbReference>
<keyword evidence="7" id="KW-0411">Iron-sulfur</keyword>
<comment type="cofactor">
    <cofactor evidence="1">
        <name>[4Fe-4S] cluster</name>
        <dbReference type="ChEBI" id="CHEBI:49883"/>
    </cofactor>
</comment>
<name>A0A7C6AG27_UNCW3</name>
<evidence type="ECO:0000256" key="6">
    <source>
        <dbReference type="ARBA" id="ARBA00023004"/>
    </source>
</evidence>
<dbReference type="GO" id="GO:0051539">
    <property type="term" value="F:4 iron, 4 sulfur cluster binding"/>
    <property type="evidence" value="ECO:0007669"/>
    <property type="project" value="UniProtKB-KW"/>
</dbReference>
<evidence type="ECO:0000256" key="5">
    <source>
        <dbReference type="ARBA" id="ARBA00022723"/>
    </source>
</evidence>
<dbReference type="AlphaFoldDB" id="A0A7C6AG27"/>
<protein>
    <submittedName>
        <fullName evidence="10">MiaB/RimO family radical SAM methylthiotransferase</fullName>
        <ecNumber evidence="10">2.8.4.-</ecNumber>
    </submittedName>
</protein>
<organism evidence="10">
    <name type="scientific">candidate division WOR-3 bacterium</name>
    <dbReference type="NCBI Taxonomy" id="2052148"/>
    <lineage>
        <taxon>Bacteria</taxon>
        <taxon>Bacteria division WOR-3</taxon>
    </lineage>
</organism>
<keyword evidence="5" id="KW-0479">Metal-binding</keyword>
<dbReference type="InterPro" id="IPR005839">
    <property type="entry name" value="Methylthiotransferase"/>
</dbReference>
<evidence type="ECO:0000256" key="1">
    <source>
        <dbReference type="ARBA" id="ARBA00001966"/>
    </source>
</evidence>
<dbReference type="Pfam" id="PF04055">
    <property type="entry name" value="Radical_SAM"/>
    <property type="match status" value="1"/>
</dbReference>
<dbReference type="InterPro" id="IPR013848">
    <property type="entry name" value="Methylthiotransferase_N"/>
</dbReference>
<sequence>MAILFNVGCKLNQYEGSCLFEKFRTDDNVVIVNTCCVTHEAEIKSLKKFRQAKRNFPSKKIIITGCLVQLRPELFVDCEKIDNEERNRINKGIFPAPQKSRYFLKIEDGCNQPCTFCVVSKLRKKIISKPVDIIKKEIEWAKNLGFNEIVLVGANIGLYGIDIDSSLIEIFKELSKIKMLPRIRLSSLEPNFITAEFISCIKDLPFCRHFHIPVQSGDDRILSLMGRGYDSNYLKNIFELITKNFSDVAIGGDVIVGFPGEKEIEFKNTYDLIQNSPMTHLHIFTYSPRQITEAYKLGDPVSNLEKKERFWMLKKLISEKNYRFRQQLVGKEIFAIIEKKRGMVKGLTDNYIRINIDQPCQEKELHAIKLTKVTETETFGTVVR</sequence>
<dbReference type="GO" id="GO:0035598">
    <property type="term" value="F:tRNA (N(6)-L-threonylcarbamoyladenosine(37)-C(2))-methylthiotransferase activity"/>
    <property type="evidence" value="ECO:0007669"/>
    <property type="project" value="TreeGrafter"/>
</dbReference>
<dbReference type="NCBIfam" id="TIGR00089">
    <property type="entry name" value="MiaB/RimO family radical SAM methylthiotransferase"/>
    <property type="match status" value="1"/>
</dbReference>